<evidence type="ECO:0000313" key="1">
    <source>
        <dbReference type="EMBL" id="GEN89164.1"/>
    </source>
</evidence>
<dbReference type="Proteomes" id="UP000321558">
    <property type="component" value="Unassembled WGS sequence"/>
</dbReference>
<sequence length="478" mass="52324">MSLYDSVQKSIKNSEEDYIRISREIWDNPELRFEETKSSEVLATYLEQKGFAVERGIADIDTAFAASYGSGGPVIAFLGEFDALSNLSQEPGIAEQRAMEEGGNGHGCGHHMLGTSAMASAIAARDYMVEHNLEGTIRFYGCPGEEGGSGKTFMAREGVFDDIDLAICWHPWIYTQVWVNESLANYQVSFKFKGVSTHAASSPHLGRSALDAVELMNVGANYLREHVEDTARLHYAITNTGGISPNVVQGEAEVLYLMRDVSVEKAGAIYERVKKIAEGAALMTETELSIHFEKACSNFLRNNVLEEVMEEQLQEIGGLSYTADELEFAKKIQESLTPDEIQYSESQISDAYHKAGQEPPESEGALYGNTIPYSKAYNLLPGSTDVGDVSQIAPTVQCLATCYAFGTQMHTWQTVTQGKTTYAAKGMLHAAQVMAQTAGAVLNNPEKIKEAQAEFDRRKGGKKYVCPIPQGVVPSKLN</sequence>
<dbReference type="FunFam" id="3.30.70.360:FF:000004">
    <property type="entry name" value="Peptidase M20 domain-containing protein 2"/>
    <property type="match status" value="1"/>
</dbReference>
<dbReference type="InterPro" id="IPR002933">
    <property type="entry name" value="Peptidase_M20"/>
</dbReference>
<dbReference type="Gene3D" id="3.40.630.10">
    <property type="entry name" value="Zn peptidases"/>
    <property type="match status" value="2"/>
</dbReference>
<dbReference type="PIRSF" id="PIRSF037227">
    <property type="entry name" value="Aminobenzoyl-glu_utiliz_pB"/>
    <property type="match status" value="1"/>
</dbReference>
<dbReference type="PANTHER" id="PTHR30575">
    <property type="entry name" value="PEPTIDASE M20"/>
    <property type="match status" value="1"/>
</dbReference>
<dbReference type="RefSeq" id="WP_147212087.1">
    <property type="nucleotide sequence ID" value="NZ_BJYM01000019.1"/>
</dbReference>
<name>A0A511ZNY6_9BACI</name>
<keyword evidence="2" id="KW-1185">Reference proteome</keyword>
<accession>A0A511ZNY6</accession>
<organism evidence="1 2">
    <name type="scientific">Oceanobacillus sojae</name>
    <dbReference type="NCBI Taxonomy" id="582851"/>
    <lineage>
        <taxon>Bacteria</taxon>
        <taxon>Bacillati</taxon>
        <taxon>Bacillota</taxon>
        <taxon>Bacilli</taxon>
        <taxon>Bacillales</taxon>
        <taxon>Bacillaceae</taxon>
        <taxon>Oceanobacillus</taxon>
    </lineage>
</organism>
<dbReference type="EMBL" id="BJYM01000019">
    <property type="protein sequence ID" value="GEN89164.1"/>
    <property type="molecule type" value="Genomic_DNA"/>
</dbReference>
<keyword evidence="1" id="KW-0378">Hydrolase</keyword>
<dbReference type="SUPFAM" id="SSF55031">
    <property type="entry name" value="Bacterial exopeptidase dimerisation domain"/>
    <property type="match status" value="1"/>
</dbReference>
<evidence type="ECO:0000313" key="2">
    <source>
        <dbReference type="Proteomes" id="UP000321558"/>
    </source>
</evidence>
<dbReference type="Pfam" id="PF01546">
    <property type="entry name" value="Peptidase_M20"/>
    <property type="match status" value="1"/>
</dbReference>
<dbReference type="Gene3D" id="3.30.70.360">
    <property type="match status" value="1"/>
</dbReference>
<dbReference type="GO" id="GO:0046657">
    <property type="term" value="P:folic acid catabolic process"/>
    <property type="evidence" value="ECO:0007669"/>
    <property type="project" value="TreeGrafter"/>
</dbReference>
<dbReference type="PANTHER" id="PTHR30575:SF0">
    <property type="entry name" value="XAA-ARG DIPEPTIDASE"/>
    <property type="match status" value="1"/>
</dbReference>
<dbReference type="NCBIfam" id="TIGR01891">
    <property type="entry name" value="amidohydrolases"/>
    <property type="match status" value="1"/>
</dbReference>
<dbReference type="OrthoDB" id="9781032at2"/>
<dbReference type="AlphaFoldDB" id="A0A511ZNY6"/>
<gene>
    <name evidence="1" type="primary">abgB_1</name>
    <name evidence="1" type="ORF">OSO01_39030</name>
</gene>
<dbReference type="InterPro" id="IPR017439">
    <property type="entry name" value="Amidohydrolase"/>
</dbReference>
<comment type="caution">
    <text evidence="1">The sequence shown here is derived from an EMBL/GenBank/DDBJ whole genome shotgun (WGS) entry which is preliminary data.</text>
</comment>
<dbReference type="InterPro" id="IPR036264">
    <property type="entry name" value="Bact_exopeptidase_dim_dom"/>
</dbReference>
<proteinExistence type="predicted"/>
<dbReference type="InterPro" id="IPR017145">
    <property type="entry name" value="Aminobenzoyl-glu_utiliz_pB"/>
</dbReference>
<dbReference type="GO" id="GO:0005737">
    <property type="term" value="C:cytoplasm"/>
    <property type="evidence" value="ECO:0007669"/>
    <property type="project" value="TreeGrafter"/>
</dbReference>
<dbReference type="InterPro" id="IPR052030">
    <property type="entry name" value="Peptidase_M20/M20A_hydrolases"/>
</dbReference>
<dbReference type="SUPFAM" id="SSF53187">
    <property type="entry name" value="Zn-dependent exopeptidases"/>
    <property type="match status" value="1"/>
</dbReference>
<reference evidence="1 2" key="1">
    <citation type="submission" date="2019-07" db="EMBL/GenBank/DDBJ databases">
        <title>Whole genome shotgun sequence of Oceanobacillus sojae NBRC 105379.</title>
        <authorList>
            <person name="Hosoyama A."/>
            <person name="Uohara A."/>
            <person name="Ohji S."/>
            <person name="Ichikawa N."/>
        </authorList>
    </citation>
    <scope>NUCLEOTIDE SEQUENCE [LARGE SCALE GENOMIC DNA]</scope>
    <source>
        <strain evidence="1 2">NBRC 105379</strain>
    </source>
</reference>
<protein>
    <submittedName>
        <fullName evidence="1">p-aminobenzoyl-glutamate hydrolase subunit B</fullName>
    </submittedName>
</protein>
<dbReference type="GO" id="GO:0016805">
    <property type="term" value="F:dipeptidase activity"/>
    <property type="evidence" value="ECO:0007669"/>
    <property type="project" value="TreeGrafter"/>
</dbReference>
<dbReference type="GO" id="GO:0071713">
    <property type="term" value="F:para-aminobenzoyl-glutamate hydrolase activity"/>
    <property type="evidence" value="ECO:0007669"/>
    <property type="project" value="TreeGrafter"/>
</dbReference>